<feature type="compositionally biased region" description="Basic and acidic residues" evidence="1">
    <location>
        <begin position="529"/>
        <end position="543"/>
    </location>
</feature>
<comment type="caution">
    <text evidence="3">The sequence shown here is derived from an EMBL/GenBank/DDBJ whole genome shotgun (WGS) entry which is preliminary data.</text>
</comment>
<evidence type="ECO:0000313" key="3">
    <source>
        <dbReference type="EMBL" id="KAH7295271.1"/>
    </source>
</evidence>
<protein>
    <recommendedName>
        <fullName evidence="2">CCHC-type domain-containing protein</fullName>
    </recommendedName>
</protein>
<dbReference type="PANTHER" id="PTHR33223">
    <property type="entry name" value="CCHC-TYPE DOMAIN-CONTAINING PROTEIN"/>
    <property type="match status" value="1"/>
</dbReference>
<dbReference type="OrthoDB" id="1752139at2759"/>
<feature type="domain" description="CCHC-type" evidence="2">
    <location>
        <begin position="426"/>
        <end position="441"/>
    </location>
</feature>
<evidence type="ECO:0000256" key="1">
    <source>
        <dbReference type="SAM" id="MobiDB-lite"/>
    </source>
</evidence>
<evidence type="ECO:0000259" key="2">
    <source>
        <dbReference type="SMART" id="SM00343"/>
    </source>
</evidence>
<dbReference type="SMART" id="SM00343">
    <property type="entry name" value="ZnF_C2HC"/>
    <property type="match status" value="3"/>
</dbReference>
<dbReference type="InterPro" id="IPR005162">
    <property type="entry name" value="Retrotrans_gag_dom"/>
</dbReference>
<evidence type="ECO:0000313" key="4">
    <source>
        <dbReference type="Proteomes" id="UP000825935"/>
    </source>
</evidence>
<dbReference type="GO" id="GO:0008270">
    <property type="term" value="F:zinc ion binding"/>
    <property type="evidence" value="ECO:0007669"/>
    <property type="project" value="InterPro"/>
</dbReference>
<dbReference type="Proteomes" id="UP000825935">
    <property type="component" value="Chromosome 27"/>
</dbReference>
<feature type="domain" description="CCHC-type" evidence="2">
    <location>
        <begin position="630"/>
        <end position="645"/>
    </location>
</feature>
<feature type="domain" description="CCHC-type" evidence="2">
    <location>
        <begin position="600"/>
        <end position="615"/>
    </location>
</feature>
<keyword evidence="4" id="KW-1185">Reference proteome</keyword>
<reference evidence="3 4" key="1">
    <citation type="submission" date="2021-08" db="EMBL/GenBank/DDBJ databases">
        <title>WGS assembly of Ceratopteris richardii.</title>
        <authorList>
            <person name="Marchant D.B."/>
            <person name="Chen G."/>
            <person name="Jenkins J."/>
            <person name="Shu S."/>
            <person name="Leebens-Mack J."/>
            <person name="Grimwood J."/>
            <person name="Schmutz J."/>
            <person name="Soltis P."/>
            <person name="Soltis D."/>
            <person name="Chen Z.-H."/>
        </authorList>
    </citation>
    <scope>NUCLEOTIDE SEQUENCE [LARGE SCALE GENOMIC DNA]</scope>
    <source>
        <strain evidence="3">Whitten #5841</strain>
        <tissue evidence="3">Leaf</tissue>
    </source>
</reference>
<dbReference type="EMBL" id="CM035432">
    <property type="protein sequence ID" value="KAH7295271.1"/>
    <property type="molecule type" value="Genomic_DNA"/>
</dbReference>
<dbReference type="PANTHER" id="PTHR33223:SF6">
    <property type="entry name" value="CCHC-TYPE DOMAIN-CONTAINING PROTEIN"/>
    <property type="match status" value="1"/>
</dbReference>
<dbReference type="GO" id="GO:0003676">
    <property type="term" value="F:nucleic acid binding"/>
    <property type="evidence" value="ECO:0007669"/>
    <property type="project" value="InterPro"/>
</dbReference>
<name>A0A8T2RH93_CERRI</name>
<dbReference type="InterPro" id="IPR001878">
    <property type="entry name" value="Znf_CCHC"/>
</dbReference>
<gene>
    <name evidence="3" type="ORF">KP509_27G040800</name>
</gene>
<feature type="region of interest" description="Disordered" evidence="1">
    <location>
        <begin position="1"/>
        <end position="22"/>
    </location>
</feature>
<proteinExistence type="predicted"/>
<feature type="region of interest" description="Disordered" evidence="1">
    <location>
        <begin position="528"/>
        <end position="549"/>
    </location>
</feature>
<sequence length="666" mass="75855">MSFSMGKPTGGSGTGHLQTPEGPYKTQLEYIRTNQLGARIYEDGLRRSVVQLKNPDQSFGLEHPVVKFEEGSYIDKEGTMYVVTNLPDRTDEFGNVIPENEIGDLEQGNVGQGPQTPRGKSVLTRVITPDWIPQDNKSIELFLNRETEEAFWRFKPDQPSQLGIVIIYEFKDPEIPGKVVYLDNTSEKIFLDHPTLMKPREKELERDLRPREHPRTVRPTQVIKAMKNYFDGSGDPYDHVAEFKQVLRAEQVEDLFTQYEAFGLTLKGTTLAWFQPLSSRNYRDIGQLLDEFIVEFSKSGIRHNTSSLIHSFKQTPQETVRLAGRRFRQYLERCPTPELPTPAKQVALFLDGLLSTKLRSYVYLKEPRSIEECVRTCIDIEDNLDSDSSTSHTSKISTEIEEIAEQVAKKLGVQNKQTQRVTPVNRCYTCGGDHMANICPMQNQNIRERNAPYCTIERKYTNHTAQDCPYNRQAPYYIPQQQYQVPYRPQPVLGNQPPAPANVIPVKYAVGEENPNRALVPLTPLIPDNDSHAHSSDYSHEGSPHAYYTESPEHSEIYSYQYEVPPMEQNWEPEYSNVMYTNPNPRPQLRQMRPQAPRGSCFRCQGDHFIRDCPRPPSPSQGHAITIQACCADCGKDHLPRDCPRNPSSAPKITPINVVGLVADSK</sequence>
<accession>A0A8T2RH93</accession>
<organism evidence="3 4">
    <name type="scientific">Ceratopteris richardii</name>
    <name type="common">Triangle waterfern</name>
    <dbReference type="NCBI Taxonomy" id="49495"/>
    <lineage>
        <taxon>Eukaryota</taxon>
        <taxon>Viridiplantae</taxon>
        <taxon>Streptophyta</taxon>
        <taxon>Embryophyta</taxon>
        <taxon>Tracheophyta</taxon>
        <taxon>Polypodiopsida</taxon>
        <taxon>Polypodiidae</taxon>
        <taxon>Polypodiales</taxon>
        <taxon>Pteridineae</taxon>
        <taxon>Pteridaceae</taxon>
        <taxon>Parkerioideae</taxon>
        <taxon>Ceratopteris</taxon>
    </lineage>
</organism>
<dbReference type="AlphaFoldDB" id="A0A8T2RH93"/>
<dbReference type="Gene3D" id="4.10.60.10">
    <property type="entry name" value="Zinc finger, CCHC-type"/>
    <property type="match status" value="1"/>
</dbReference>
<dbReference type="Pfam" id="PF03732">
    <property type="entry name" value="Retrotrans_gag"/>
    <property type="match status" value="1"/>
</dbReference>